<protein>
    <recommendedName>
        <fullName evidence="10">Cobalt transport protein CbiN</fullName>
    </recommendedName>
    <alternativeName>
        <fullName evidence="10">Energy-coupling factor transporter probable substrate-capture protein CbiN</fullName>
        <shortName evidence="10">ECF transporter S component CbiN</shortName>
    </alternativeName>
</protein>
<keyword evidence="3 10" id="KW-1003">Cell membrane</keyword>
<organism evidence="11 12">
    <name type="scientific">Modestobacter italicus (strain DSM 44449 / CECT 9708 / BC 501)</name>
    <dbReference type="NCBI Taxonomy" id="2732864"/>
    <lineage>
        <taxon>Bacteria</taxon>
        <taxon>Bacillati</taxon>
        <taxon>Actinomycetota</taxon>
        <taxon>Actinomycetes</taxon>
        <taxon>Geodermatophilales</taxon>
        <taxon>Geodermatophilaceae</taxon>
        <taxon>Modestobacter</taxon>
    </lineage>
</organism>
<keyword evidence="12" id="KW-1185">Reference proteome</keyword>
<dbReference type="UniPathway" id="UPA00148"/>
<evidence type="ECO:0000256" key="4">
    <source>
        <dbReference type="ARBA" id="ARBA00022573"/>
    </source>
</evidence>
<dbReference type="Proteomes" id="UP000006461">
    <property type="component" value="Chromosome"/>
</dbReference>
<dbReference type="PATRIC" id="fig|477641.3.peg.593"/>
<dbReference type="PANTHER" id="PTHR38662:SF1">
    <property type="entry name" value="COBALT TRANSPORT PROTEIN CBIN"/>
    <property type="match status" value="1"/>
</dbReference>
<dbReference type="AlphaFoldDB" id="I4ERR6"/>
<evidence type="ECO:0000256" key="8">
    <source>
        <dbReference type="ARBA" id="ARBA00023136"/>
    </source>
</evidence>
<dbReference type="STRING" id="477641.MODMU_0622"/>
<feature type="transmembrane region" description="Helical" evidence="10">
    <location>
        <begin position="66"/>
        <end position="84"/>
    </location>
</feature>
<evidence type="ECO:0000256" key="7">
    <source>
        <dbReference type="ARBA" id="ARBA00023065"/>
    </source>
</evidence>
<evidence type="ECO:0000256" key="9">
    <source>
        <dbReference type="ARBA" id="ARBA00023285"/>
    </source>
</evidence>
<comment type="similarity">
    <text evidence="10">Belongs to the CbiN family.</text>
</comment>
<keyword evidence="6 10" id="KW-1133">Transmembrane helix</keyword>
<evidence type="ECO:0000256" key="6">
    <source>
        <dbReference type="ARBA" id="ARBA00022989"/>
    </source>
</evidence>
<evidence type="ECO:0000256" key="3">
    <source>
        <dbReference type="ARBA" id="ARBA00022475"/>
    </source>
</evidence>
<evidence type="ECO:0000313" key="11">
    <source>
        <dbReference type="EMBL" id="CCH86079.1"/>
    </source>
</evidence>
<comment type="subcellular location">
    <subcellularLocation>
        <location evidence="10">Cell membrane</location>
        <topology evidence="10">Multi-pass membrane protein</topology>
    </subcellularLocation>
</comment>
<comment type="function">
    <text evidence="10">Part of the energy-coupling factor (ECF) transporter complex CbiMNOQ involved in cobalt import.</text>
</comment>
<dbReference type="EMBL" id="FO203431">
    <property type="protein sequence ID" value="CCH86079.1"/>
    <property type="molecule type" value="Genomic_DNA"/>
</dbReference>
<dbReference type="GO" id="GO:0015087">
    <property type="term" value="F:cobalt ion transmembrane transporter activity"/>
    <property type="evidence" value="ECO:0007669"/>
    <property type="project" value="UniProtKB-UniRule"/>
</dbReference>
<keyword evidence="7 10" id="KW-0406">Ion transport</keyword>
<reference evidence="11 12" key="1">
    <citation type="journal article" date="2012" name="J. Bacteriol.">
        <title>Genome Sequence of Radiation-Resistant Modestobacter marinus Strain BC501, a Representative Actinobacterium That Thrives on Calcareous Stone Surfaces.</title>
        <authorList>
            <person name="Normand P."/>
            <person name="Gury J."/>
            <person name="Pujic P."/>
            <person name="Chouaia B."/>
            <person name="Crotti E."/>
            <person name="Brusetti L."/>
            <person name="Daffonchio D."/>
            <person name="Vacherie B."/>
            <person name="Barbe V."/>
            <person name="Medigue C."/>
            <person name="Calteau A."/>
            <person name="Ghodhbane-Gtari F."/>
            <person name="Essoussi I."/>
            <person name="Nouioui I."/>
            <person name="Abbassi-Ghozzi I."/>
            <person name="Gtari M."/>
        </authorList>
    </citation>
    <scope>NUCLEOTIDE SEQUENCE [LARGE SCALE GENOMIC DNA]</scope>
    <source>
        <strain evidence="12">BC 501</strain>
    </source>
</reference>
<keyword evidence="1 10" id="KW-0171">Cobalt transport</keyword>
<comment type="caution">
    <text evidence="10">Lacks conserved residue(s) required for the propagation of feature annotation.</text>
</comment>
<dbReference type="HOGENOM" id="CLU_136197_0_1_11"/>
<evidence type="ECO:0000256" key="10">
    <source>
        <dbReference type="HAMAP-Rule" id="MF_00330"/>
    </source>
</evidence>
<keyword evidence="9 10" id="KW-0170">Cobalt</keyword>
<dbReference type="OMA" id="PWFQPLW"/>
<keyword evidence="8 10" id="KW-0472">Membrane</keyword>
<dbReference type="GO" id="GO:0009236">
    <property type="term" value="P:cobalamin biosynthetic process"/>
    <property type="evidence" value="ECO:0007669"/>
    <property type="project" value="UniProtKB-UniRule"/>
</dbReference>
<evidence type="ECO:0000256" key="1">
    <source>
        <dbReference type="ARBA" id="ARBA00022426"/>
    </source>
</evidence>
<keyword evidence="5 10" id="KW-0812">Transmembrane</keyword>
<dbReference type="PANTHER" id="PTHR38662">
    <property type="entry name" value="COBALT TRANSPORT PROTEIN CBIN"/>
    <property type="match status" value="1"/>
</dbReference>
<proteinExistence type="inferred from homology"/>
<dbReference type="InterPro" id="IPR003705">
    <property type="entry name" value="CbiN"/>
</dbReference>
<dbReference type="HAMAP" id="MF_00330">
    <property type="entry name" value="CbiN"/>
    <property type="match status" value="1"/>
</dbReference>
<evidence type="ECO:0000256" key="5">
    <source>
        <dbReference type="ARBA" id="ARBA00022692"/>
    </source>
</evidence>
<comment type="pathway">
    <text evidence="10">Cofactor biosynthesis; adenosylcobalamin biosynthesis.</text>
</comment>
<gene>
    <name evidence="10 11" type="primary">cbiN</name>
    <name evidence="11" type="ordered locus">MODMU_0622</name>
</gene>
<evidence type="ECO:0000256" key="2">
    <source>
        <dbReference type="ARBA" id="ARBA00022448"/>
    </source>
</evidence>
<keyword evidence="2 10" id="KW-0813">Transport</keyword>
<dbReference type="OrthoDB" id="1551318at2"/>
<dbReference type="NCBIfam" id="NF002780">
    <property type="entry name" value="PRK02898.1"/>
    <property type="match status" value="1"/>
</dbReference>
<dbReference type="Pfam" id="PF02553">
    <property type="entry name" value="CbiN"/>
    <property type="match status" value="1"/>
</dbReference>
<evidence type="ECO:0000313" key="12">
    <source>
        <dbReference type="Proteomes" id="UP000006461"/>
    </source>
</evidence>
<keyword evidence="4 10" id="KW-0169">Cobalamin biosynthesis</keyword>
<name>I4ERR6_MODI5</name>
<sequence>MRRHVVTALLVLAVVALFALPLLLDDGSDYAGTDSRATELIEESDPGYTPWFSSVFSPGSAEVESGLFALQAALGGGVLGYVLGRLRGRRVAEKAAQQDEAGGP</sequence>
<dbReference type="GO" id="GO:0005886">
    <property type="term" value="C:plasma membrane"/>
    <property type="evidence" value="ECO:0007669"/>
    <property type="project" value="UniProtKB-SubCell"/>
</dbReference>
<accession>I4ERR6</accession>
<dbReference type="KEGG" id="mmar:MODMU_0622"/>
<dbReference type="eggNOG" id="COG1930">
    <property type="taxonomic scope" value="Bacteria"/>
</dbReference>
<comment type="subunit">
    <text evidence="10">Forms an energy-coupling factor (ECF) transporter complex composed of an ATP-binding protein (A component, CbiO), a transmembrane protein (T component, CbiQ) and 2 possible substrate-capture proteins (S components, CbiM and CbiN) of unknown stoichimetry.</text>
</comment>